<keyword evidence="1" id="KW-0472">Membrane</keyword>
<gene>
    <name evidence="2" type="ORF">SAMN02745131_00667</name>
</gene>
<dbReference type="EMBL" id="FQUU01000002">
    <property type="protein sequence ID" value="SHE56482.1"/>
    <property type="molecule type" value="Genomic_DNA"/>
</dbReference>
<keyword evidence="1" id="KW-0812">Transmembrane</keyword>
<keyword evidence="3" id="KW-1185">Reference proteome</keyword>
<name>A0A1M4UI77_9BACT</name>
<feature type="transmembrane region" description="Helical" evidence="1">
    <location>
        <begin position="39"/>
        <end position="57"/>
    </location>
</feature>
<sequence length="133" mass="15393">MAKRNFKSFFPIAIFFIALNVFFISGRSMLARWGMEQDVLIIGNLILLLITLVSFFLAQKGLKNPNPHVFVRSVYSGMMIKLFLCVIVVFIYVSLYKTTYNKPALFTCMALYLVYSFMEVSILMKLLRKSPHE</sequence>
<dbReference type="STRING" id="1121884.SAMN02745131_00667"/>
<organism evidence="2 3">
    <name type="scientific">Flavisolibacter ginsengisoli DSM 18119</name>
    <dbReference type="NCBI Taxonomy" id="1121884"/>
    <lineage>
        <taxon>Bacteria</taxon>
        <taxon>Pseudomonadati</taxon>
        <taxon>Bacteroidota</taxon>
        <taxon>Chitinophagia</taxon>
        <taxon>Chitinophagales</taxon>
        <taxon>Chitinophagaceae</taxon>
        <taxon>Flavisolibacter</taxon>
    </lineage>
</organism>
<keyword evidence="1" id="KW-1133">Transmembrane helix</keyword>
<evidence type="ECO:0000256" key="1">
    <source>
        <dbReference type="SAM" id="Phobius"/>
    </source>
</evidence>
<dbReference type="Proteomes" id="UP000184048">
    <property type="component" value="Unassembled WGS sequence"/>
</dbReference>
<accession>A0A1M4UI77</accession>
<evidence type="ECO:0000313" key="2">
    <source>
        <dbReference type="EMBL" id="SHE56482.1"/>
    </source>
</evidence>
<protein>
    <recommendedName>
        <fullName evidence="4">ATP synthase I chain</fullName>
    </recommendedName>
</protein>
<reference evidence="2 3" key="1">
    <citation type="submission" date="2016-11" db="EMBL/GenBank/DDBJ databases">
        <authorList>
            <person name="Jaros S."/>
            <person name="Januszkiewicz K."/>
            <person name="Wedrychowicz H."/>
        </authorList>
    </citation>
    <scope>NUCLEOTIDE SEQUENCE [LARGE SCALE GENOMIC DNA]</scope>
    <source>
        <strain evidence="2 3">DSM 18119</strain>
    </source>
</reference>
<feature type="transmembrane region" description="Helical" evidence="1">
    <location>
        <begin position="12"/>
        <end position="33"/>
    </location>
</feature>
<feature type="transmembrane region" description="Helical" evidence="1">
    <location>
        <begin position="104"/>
        <end position="127"/>
    </location>
</feature>
<feature type="transmembrane region" description="Helical" evidence="1">
    <location>
        <begin position="69"/>
        <end position="92"/>
    </location>
</feature>
<evidence type="ECO:0000313" key="3">
    <source>
        <dbReference type="Proteomes" id="UP000184048"/>
    </source>
</evidence>
<evidence type="ECO:0008006" key="4">
    <source>
        <dbReference type="Google" id="ProtNLM"/>
    </source>
</evidence>
<dbReference type="AlphaFoldDB" id="A0A1M4UI77"/>
<proteinExistence type="predicted"/>